<keyword evidence="3" id="KW-0134">Cell wall</keyword>
<keyword evidence="7" id="KW-0472">Membrane</keyword>
<evidence type="ECO:0000256" key="1">
    <source>
        <dbReference type="ARBA" id="ARBA00004168"/>
    </source>
</evidence>
<proteinExistence type="inferred from homology"/>
<accession>A0A971CYA8</accession>
<evidence type="ECO:0000256" key="6">
    <source>
        <dbReference type="ARBA" id="ARBA00023088"/>
    </source>
</evidence>
<evidence type="ECO:0000259" key="9">
    <source>
        <dbReference type="Pfam" id="PF17802"/>
    </source>
</evidence>
<keyword evidence="6" id="KW-0572">Peptidoglycan-anchor</keyword>
<dbReference type="InterPro" id="IPR011252">
    <property type="entry name" value="Fibrogen-bd_dom1"/>
</dbReference>
<evidence type="ECO:0000256" key="4">
    <source>
        <dbReference type="ARBA" id="ARBA00022525"/>
    </source>
</evidence>
<keyword evidence="7" id="KW-1133">Transmembrane helix</keyword>
<gene>
    <name evidence="11" type="ORF">GXW98_03560</name>
</gene>
<dbReference type="Gene3D" id="2.60.40.10">
    <property type="entry name" value="Immunoglobulins"/>
    <property type="match status" value="1"/>
</dbReference>
<organism evidence="11 12">
    <name type="scientific">Bifidobacterium crudilactis</name>
    <dbReference type="NCBI Taxonomy" id="327277"/>
    <lineage>
        <taxon>Bacteria</taxon>
        <taxon>Bacillati</taxon>
        <taxon>Actinomycetota</taxon>
        <taxon>Actinomycetes</taxon>
        <taxon>Bifidobacteriales</taxon>
        <taxon>Bifidobacteriaceae</taxon>
        <taxon>Bifidobacterium</taxon>
    </lineage>
</organism>
<dbReference type="GO" id="GO:0007155">
    <property type="term" value="P:cell adhesion"/>
    <property type="evidence" value="ECO:0007669"/>
    <property type="project" value="InterPro"/>
</dbReference>
<dbReference type="Proteomes" id="UP000767327">
    <property type="component" value="Unassembled WGS sequence"/>
</dbReference>
<dbReference type="InterPro" id="IPR008454">
    <property type="entry name" value="Collagen-bd_Cna-like_B-typ_dom"/>
</dbReference>
<feature type="domain" description="CNA-B" evidence="8">
    <location>
        <begin position="375"/>
        <end position="457"/>
    </location>
</feature>
<feature type="domain" description="SDR-like Ig" evidence="10">
    <location>
        <begin position="3"/>
        <end position="96"/>
    </location>
</feature>
<dbReference type="PANTHER" id="PTHR36108">
    <property type="entry name" value="COLOSSIN-B-RELATED"/>
    <property type="match status" value="1"/>
</dbReference>
<name>A0A971CYA8_9BIFI</name>
<feature type="transmembrane region" description="Helical" evidence="7">
    <location>
        <begin position="486"/>
        <end position="505"/>
    </location>
</feature>
<dbReference type="Gene3D" id="2.60.40.1140">
    <property type="entry name" value="Collagen-binding surface protein Cna, B-type domain"/>
    <property type="match status" value="1"/>
</dbReference>
<feature type="domain" description="SpaA-like prealbumin fold" evidence="9">
    <location>
        <begin position="279"/>
        <end position="352"/>
    </location>
</feature>
<reference evidence="11" key="2">
    <citation type="submission" date="2020-01" db="EMBL/GenBank/DDBJ databases">
        <authorList>
            <person name="Campanaro S."/>
        </authorList>
    </citation>
    <scope>NUCLEOTIDE SEQUENCE</scope>
    <source>
        <strain evidence="11">AS01afH2WH_6</strain>
    </source>
</reference>
<dbReference type="RefSeq" id="WP_273173113.1">
    <property type="nucleotide sequence ID" value="NZ_JAAXZR010000016.1"/>
</dbReference>
<dbReference type="Gene3D" id="2.60.40.740">
    <property type="match status" value="1"/>
</dbReference>
<dbReference type="AlphaFoldDB" id="A0A971CYA8"/>
<dbReference type="InterPro" id="IPR013783">
    <property type="entry name" value="Ig-like_fold"/>
</dbReference>
<comment type="similarity">
    <text evidence="2">Belongs to the serine-aspartate repeat-containing protein (SDr) family.</text>
</comment>
<keyword evidence="7" id="KW-0812">Transmembrane</keyword>
<dbReference type="EMBL" id="JAAXZR010000016">
    <property type="protein sequence ID" value="NLT79349.1"/>
    <property type="molecule type" value="Genomic_DNA"/>
</dbReference>
<comment type="caution">
    <text evidence="11">The sequence shown here is derived from an EMBL/GenBank/DDBJ whole genome shotgun (WGS) entry which is preliminary data.</text>
</comment>
<dbReference type="SUPFAM" id="SSF49478">
    <property type="entry name" value="Cna protein B-type domain"/>
    <property type="match status" value="2"/>
</dbReference>
<dbReference type="Pfam" id="PF17961">
    <property type="entry name" value="Big_8"/>
    <property type="match status" value="1"/>
</dbReference>
<evidence type="ECO:0000259" key="8">
    <source>
        <dbReference type="Pfam" id="PF05738"/>
    </source>
</evidence>
<dbReference type="PANTHER" id="PTHR36108:SF13">
    <property type="entry name" value="COLOSSIN-B-RELATED"/>
    <property type="match status" value="1"/>
</dbReference>
<dbReference type="InterPro" id="IPR041171">
    <property type="entry name" value="SDR_Ig"/>
</dbReference>
<evidence type="ECO:0000259" key="10">
    <source>
        <dbReference type="Pfam" id="PF17961"/>
    </source>
</evidence>
<keyword evidence="4" id="KW-0964">Secreted</keyword>
<dbReference type="InterPro" id="IPR041033">
    <property type="entry name" value="SpaA_PFL_dom_1"/>
</dbReference>
<dbReference type="Gene3D" id="2.60.40.1280">
    <property type="match status" value="1"/>
</dbReference>
<dbReference type="Pfam" id="PF05738">
    <property type="entry name" value="Cna_B"/>
    <property type="match status" value="1"/>
</dbReference>
<dbReference type="GO" id="GO:0005975">
    <property type="term" value="P:carbohydrate metabolic process"/>
    <property type="evidence" value="ECO:0007669"/>
    <property type="project" value="UniProtKB-ARBA"/>
</dbReference>
<evidence type="ECO:0000256" key="3">
    <source>
        <dbReference type="ARBA" id="ARBA00022512"/>
    </source>
</evidence>
<comment type="subcellular location">
    <subcellularLocation>
        <location evidence="1">Secreted</location>
        <location evidence="1">Cell wall</location>
        <topology evidence="1">Peptidoglycan-anchor</topology>
    </subcellularLocation>
</comment>
<evidence type="ECO:0000313" key="11">
    <source>
        <dbReference type="EMBL" id="NLT79349.1"/>
    </source>
</evidence>
<keyword evidence="5" id="KW-0732">Signal</keyword>
<dbReference type="InterPro" id="IPR008966">
    <property type="entry name" value="Adhesion_dom_sf"/>
</dbReference>
<dbReference type="SUPFAM" id="SSF49401">
    <property type="entry name" value="Bacterial adhesins"/>
    <property type="match status" value="2"/>
</dbReference>
<evidence type="ECO:0000256" key="5">
    <source>
        <dbReference type="ARBA" id="ARBA00022729"/>
    </source>
</evidence>
<evidence type="ECO:0000256" key="7">
    <source>
        <dbReference type="SAM" id="Phobius"/>
    </source>
</evidence>
<protein>
    <submittedName>
        <fullName evidence="11">Cna B-type domain-containing protein</fullName>
    </submittedName>
</protein>
<evidence type="ECO:0000313" key="12">
    <source>
        <dbReference type="Proteomes" id="UP000767327"/>
    </source>
</evidence>
<reference evidence="11" key="1">
    <citation type="journal article" date="2020" name="Biotechnol. Biofuels">
        <title>New insights from the biogas microbiome by comprehensive genome-resolved metagenomics of nearly 1600 species originating from multiple anaerobic digesters.</title>
        <authorList>
            <person name="Campanaro S."/>
            <person name="Treu L."/>
            <person name="Rodriguez-R L.M."/>
            <person name="Kovalovszki A."/>
            <person name="Ziels R.M."/>
            <person name="Maus I."/>
            <person name="Zhu X."/>
            <person name="Kougias P.G."/>
            <person name="Basile A."/>
            <person name="Luo G."/>
            <person name="Schluter A."/>
            <person name="Konstantinidis K.T."/>
            <person name="Angelidaki I."/>
        </authorList>
    </citation>
    <scope>NUCLEOTIDE SEQUENCE</scope>
    <source>
        <strain evidence="11">AS01afH2WH_6</strain>
    </source>
</reference>
<evidence type="ECO:0000256" key="2">
    <source>
        <dbReference type="ARBA" id="ARBA00007257"/>
    </source>
</evidence>
<sequence length="513" mass="54364">MGRWNDFRINGDFDLSGKDVKSGDTTTIKLPDQLTLEATSAFDLKSSDGSVVASVTVDASTKTLIITYAPYVDTHSDVKGSFFFYTRVDSTVVKEATSVPINLTIDGKVVHAGDVNYTGPDKPNYAPIGKSGWFNNDGTLTYSIYVNRDGAARTDASVSDRLQFDGGSIVPGSIQVTKGRWVWNDNTSGWGFSDVTDVTSSYTSTIDADGKGMNVKLGDYAASDGFKISYSVKLSYTPVDGEVFANKAELLSHETVIKDTTTNVRYTVSGGQGEGSVFTIRIHKTDEGNSPLAGAVFSVTRDATGAEVGKITTDANGNGELHGVLKTSYTLIETVAPDGYQLDATPIKVVAGDFTSDHAVTKTVVNKRIPEVVGVAGVKSWNDDGNRDGLRPDHVVVNVLANGVKVESKRVSAADGWRYAFENLPKFDGGKLIQYTVSEDAVDGYTATVEGFDITNTHTPGKVVVPGNNPPAKSNGGTLAKTGAQVYAAIGAMLALAVAGAGILLSSRKRSKR</sequence>
<dbReference type="CDD" id="cd00222">
    <property type="entry name" value="CollagenBindB"/>
    <property type="match status" value="1"/>
</dbReference>
<dbReference type="Pfam" id="PF17802">
    <property type="entry name" value="SpaA"/>
    <property type="match status" value="1"/>
</dbReference>